<feature type="signal peptide" evidence="2">
    <location>
        <begin position="1"/>
        <end position="19"/>
    </location>
</feature>
<feature type="region of interest" description="Disordered" evidence="1">
    <location>
        <begin position="93"/>
        <end position="125"/>
    </location>
</feature>
<evidence type="ECO:0008006" key="5">
    <source>
        <dbReference type="Google" id="ProtNLM"/>
    </source>
</evidence>
<evidence type="ECO:0000256" key="1">
    <source>
        <dbReference type="SAM" id="MobiDB-lite"/>
    </source>
</evidence>
<evidence type="ECO:0000313" key="4">
    <source>
        <dbReference type="Proteomes" id="UP001273531"/>
    </source>
</evidence>
<keyword evidence="2" id="KW-0732">Signal</keyword>
<dbReference type="RefSeq" id="WP_317227938.1">
    <property type="nucleotide sequence ID" value="NZ_JAWJEJ010000002.1"/>
</dbReference>
<comment type="caution">
    <text evidence="3">The sequence shown here is derived from an EMBL/GenBank/DDBJ whole genome shotgun (WGS) entry which is preliminary data.</text>
</comment>
<reference evidence="3 4" key="1">
    <citation type="submission" date="2023-10" db="EMBL/GenBank/DDBJ databases">
        <title>Sphingomonas sp. HF-S4 16S ribosomal RNA gene Genome sequencing and assembly.</title>
        <authorList>
            <person name="Lee H."/>
        </authorList>
    </citation>
    <scope>NUCLEOTIDE SEQUENCE [LARGE SCALE GENOMIC DNA]</scope>
    <source>
        <strain evidence="3 4">HF-S4</strain>
    </source>
</reference>
<keyword evidence="4" id="KW-1185">Reference proteome</keyword>
<dbReference type="Proteomes" id="UP001273531">
    <property type="component" value="Unassembled WGS sequence"/>
</dbReference>
<name>A0ABU3YBI7_9SPHN</name>
<feature type="chain" id="PRO_5045253628" description="DUF2147 domain-containing protein" evidence="2">
    <location>
        <begin position="20"/>
        <end position="125"/>
    </location>
</feature>
<gene>
    <name evidence="3" type="ORF">RZN05_17345</name>
</gene>
<evidence type="ECO:0000313" key="3">
    <source>
        <dbReference type="EMBL" id="MDV3458766.1"/>
    </source>
</evidence>
<feature type="compositionally biased region" description="Basic and acidic residues" evidence="1">
    <location>
        <begin position="114"/>
        <end position="125"/>
    </location>
</feature>
<sequence>MRILVSAVVLLGSISPAIAADGTMPARFQGEWAVRQADFALHGGDNTQGMTIKARSIGYYEESTAIQRVTVLDGNSVRYEGVLSNYDGEEKVSGTLRLSPDGKSLLGAGPLDGPEERPTDLSRCK</sequence>
<organism evidence="3 4">
    <name type="scientific">Sphingomonas agrestis</name>
    <dbReference type="NCBI Taxonomy" id="3080540"/>
    <lineage>
        <taxon>Bacteria</taxon>
        <taxon>Pseudomonadati</taxon>
        <taxon>Pseudomonadota</taxon>
        <taxon>Alphaproteobacteria</taxon>
        <taxon>Sphingomonadales</taxon>
        <taxon>Sphingomonadaceae</taxon>
        <taxon>Sphingomonas</taxon>
    </lineage>
</organism>
<evidence type="ECO:0000256" key="2">
    <source>
        <dbReference type="SAM" id="SignalP"/>
    </source>
</evidence>
<protein>
    <recommendedName>
        <fullName evidence="5">DUF2147 domain-containing protein</fullName>
    </recommendedName>
</protein>
<proteinExistence type="predicted"/>
<dbReference type="EMBL" id="JAWJEJ010000002">
    <property type="protein sequence ID" value="MDV3458766.1"/>
    <property type="molecule type" value="Genomic_DNA"/>
</dbReference>
<accession>A0ABU3YBI7</accession>